<dbReference type="HOGENOM" id="CLU_094127_0_1_4"/>
<evidence type="ECO:0000256" key="4">
    <source>
        <dbReference type="ARBA" id="ARBA00022517"/>
    </source>
</evidence>
<keyword evidence="4" id="KW-0690">Ribosome biogenesis</keyword>
<protein>
    <recommendedName>
        <fullName evidence="3">Large ribosomal RNA subunit accumulation protein YceD</fullName>
    </recommendedName>
    <alternativeName>
        <fullName evidence="5">23S rRNA accumulation protein YceD</fullName>
    </alternativeName>
</protein>
<evidence type="ECO:0000256" key="3">
    <source>
        <dbReference type="ARBA" id="ARBA00015716"/>
    </source>
</evidence>
<comment type="function">
    <text evidence="1">Plays a role in synthesis, processing and/or stability of 23S rRNA.</text>
</comment>
<organism evidence="6 7">
    <name type="scientific">Rugosibacter aromaticivorans</name>
    <dbReference type="NCBI Taxonomy" id="1565605"/>
    <lineage>
        <taxon>Bacteria</taxon>
        <taxon>Pseudomonadati</taxon>
        <taxon>Pseudomonadota</taxon>
        <taxon>Betaproteobacteria</taxon>
        <taxon>Nitrosomonadales</taxon>
        <taxon>Sterolibacteriaceae</taxon>
        <taxon>Rugosibacter</taxon>
    </lineage>
</organism>
<dbReference type="GO" id="GO:0042254">
    <property type="term" value="P:ribosome biogenesis"/>
    <property type="evidence" value="ECO:0007669"/>
    <property type="project" value="UniProtKB-KW"/>
</dbReference>
<dbReference type="Pfam" id="PF02620">
    <property type="entry name" value="YceD"/>
    <property type="match status" value="1"/>
</dbReference>
<evidence type="ECO:0000256" key="5">
    <source>
        <dbReference type="ARBA" id="ARBA00031841"/>
    </source>
</evidence>
<accession>A0A0C5JCE3</accession>
<dbReference type="STRING" id="1565605.PG1C_07715"/>
<sequence>MSLTTVNSLEFARGSRFVEGAVPLTWLPHLANQLLERNGSLAVSLEGWQSERKSLVRLVIDGTLVLQCQRCLASVRVPMQVNSVLQLISAGEDWPDEALMDDQMDAIDASEELDVVGLIENEVLLALPFAPRHEHCELPKATGNEYGSASFLALAALKKR</sequence>
<dbReference type="PANTHER" id="PTHR38099">
    <property type="entry name" value="LARGE RIBOSOMAL RNA SUBUNIT ACCUMULATION PROTEIN YCED"/>
    <property type="match status" value="1"/>
</dbReference>
<dbReference type="Proteomes" id="UP000061603">
    <property type="component" value="Chromosome"/>
</dbReference>
<dbReference type="InterPro" id="IPR003772">
    <property type="entry name" value="YceD"/>
</dbReference>
<dbReference type="GO" id="GO:0005829">
    <property type="term" value="C:cytosol"/>
    <property type="evidence" value="ECO:0007669"/>
    <property type="project" value="TreeGrafter"/>
</dbReference>
<evidence type="ECO:0000256" key="1">
    <source>
        <dbReference type="ARBA" id="ARBA00002868"/>
    </source>
</evidence>
<dbReference type="EMBL" id="CP010554">
    <property type="protein sequence ID" value="AJP49513.1"/>
    <property type="molecule type" value="Genomic_DNA"/>
</dbReference>
<dbReference type="InterPro" id="IPR039255">
    <property type="entry name" value="YceD_bac"/>
</dbReference>
<evidence type="ECO:0000256" key="2">
    <source>
        <dbReference type="ARBA" id="ARBA00010740"/>
    </source>
</evidence>
<proteinExistence type="inferred from homology"/>
<evidence type="ECO:0000313" key="6">
    <source>
        <dbReference type="EMBL" id="AJP49513.1"/>
    </source>
</evidence>
<dbReference type="PANTHER" id="PTHR38099:SF1">
    <property type="entry name" value="LARGE RIBOSOMAL RNA SUBUNIT ACCUMULATION PROTEIN YCED"/>
    <property type="match status" value="1"/>
</dbReference>
<dbReference type="AlphaFoldDB" id="A0A0C5JCE3"/>
<comment type="similarity">
    <text evidence="2">Belongs to the DUF177 domain family.</text>
</comment>
<gene>
    <name evidence="6" type="ORF">PG1C_07715</name>
</gene>
<evidence type="ECO:0000313" key="7">
    <source>
        <dbReference type="Proteomes" id="UP000061603"/>
    </source>
</evidence>
<dbReference type="KEGG" id="rbu:PG1C_07715"/>
<keyword evidence="7" id="KW-1185">Reference proteome</keyword>
<name>A0A0C5JCE3_9PROT</name>
<reference evidence="6 7" key="1">
    <citation type="journal article" date="2015" name="Genome Announc.">
        <title>Complete Genome Sequence of a Novel Bacterium within the Family Rhodocyclaceae That Degrades Polycyclic Aromatic Hydrocarbons.</title>
        <authorList>
            <person name="Singleton D.R."/>
            <person name="Dickey A.N."/>
            <person name="Scholl E.H."/>
            <person name="Wright F.A."/>
            <person name="Aitken M.D."/>
        </authorList>
    </citation>
    <scope>NUCLEOTIDE SEQUENCE [LARGE SCALE GENOMIC DNA]</scope>
    <source>
        <strain evidence="7">PG1-Ca6</strain>
    </source>
</reference>